<dbReference type="OrthoDB" id="5598028at2759"/>
<dbReference type="AlphaFoldDB" id="B9WI49"/>
<sequence length="774" mass="88157">MTSLEAEATDPPRNDNDNNTDIVLRSHSENTSNVNSTPNGNDTPTETQQHNRLYETFFFWNSSTTNIEEQRELSIAQESTETPQLQPEQISEESTQELEVSNNQQQSENTTTWWNFSSYSMVSYFKPTQTISDEETPLLMAPSTSQTTSTKEDSNHTIPQTSWWDWLVGSTTPTDNGEDDEDESHTSNLELYKRAKLAIETSKEEIHYVFKKSISIDSDISNKVELSVYGTLTEETPVEYNCSKRKNPLSPNEILENLTNNKEFNSTSNRNNMPGIDGVSSNSTIIPSFDDNYRDITTMTRLRILLKTYIICDGITDTINLPNENHLYKESQKHVLYLKKKKLKKITIIGVHSFLPNKLVRSLMGNRSSGNSNTFVETATSSVLSWLKENDNNDNNDIDINDYDIETLSVEGQGKINERVEKSYQLIIKNWSHILESSQFIFFVSHGIGSVVAINLFSKLLTEHDSGITSRNKFLGALCMNGGFLGPFKGLNSRLIIRAFTSIENEIINEVFQYQNTKSKLSMQLNNAMDNLIENNVKIVFSGVINDPFIPLFSSLALQFSHPNITRNIYYNDNNNNNIYNISNCEVVPFVSQLLKIICLMKNLGYDQDYDLVRDLSDKFDFLTSTDMGYSISGASANTTAPFTGFENYTGATNNSNTKCNSTIFNDEKLYKEAIRFSLETTDLIGKQRDLVITDYNMIEGSSNEGNSNFYNMLPWNMRSLLNDFIQVKHIKSYQLIEQLISQFNNEWDPTSKTWKDIKYCLGGLEDFHVDELI</sequence>
<keyword evidence="5" id="KW-1185">Reference proteome</keyword>
<evidence type="ECO:0000256" key="1">
    <source>
        <dbReference type="SAM" id="MobiDB-lite"/>
    </source>
</evidence>
<proteinExistence type="predicted"/>
<dbReference type="Proteomes" id="UP000002605">
    <property type="component" value="Chromosome 5"/>
</dbReference>
<feature type="region of interest" description="Disordered" evidence="1">
    <location>
        <begin position="75"/>
        <end position="109"/>
    </location>
</feature>
<feature type="region of interest" description="Disordered" evidence="1">
    <location>
        <begin position="1"/>
        <end position="47"/>
    </location>
</feature>
<evidence type="ECO:0000259" key="2">
    <source>
        <dbReference type="Pfam" id="PF26147"/>
    </source>
</evidence>
<feature type="domain" description="YMC020W-like alpha/beta hydrolase" evidence="2">
    <location>
        <begin position="329"/>
        <end position="618"/>
    </location>
</feature>
<dbReference type="eggNOG" id="ENOG502RJSV">
    <property type="taxonomic scope" value="Eukaryota"/>
</dbReference>
<protein>
    <submittedName>
        <fullName evidence="4">Uncharacterized protein yml020w, putative</fullName>
    </submittedName>
</protein>
<accession>B9WI49</accession>
<dbReference type="GeneID" id="8048417"/>
<dbReference type="InterPro" id="IPR058934">
    <property type="entry name" value="YMC020W-like"/>
</dbReference>
<dbReference type="KEGG" id="cdu:CD36_54670"/>
<gene>
    <name evidence="3" type="ordered locus">Cd36_54670</name>
    <name evidence="4" type="ORF">CD36_54670</name>
</gene>
<evidence type="ECO:0000313" key="5">
    <source>
        <dbReference type="Proteomes" id="UP000002605"/>
    </source>
</evidence>
<dbReference type="Pfam" id="PF26147">
    <property type="entry name" value="AB_HYDROLASE_YMC0-YMC35"/>
    <property type="match status" value="1"/>
</dbReference>
<dbReference type="CGD" id="CAL0000166725">
    <property type="gene designation" value="Cd36_54670"/>
</dbReference>
<organism evidence="4 5">
    <name type="scientific">Candida dubliniensis (strain CD36 / ATCC MYA-646 / CBS 7987 / NCPF 3949 / NRRL Y-17841)</name>
    <name type="common">Yeast</name>
    <dbReference type="NCBI Taxonomy" id="573826"/>
    <lineage>
        <taxon>Eukaryota</taxon>
        <taxon>Fungi</taxon>
        <taxon>Dikarya</taxon>
        <taxon>Ascomycota</taxon>
        <taxon>Saccharomycotina</taxon>
        <taxon>Pichiomycetes</taxon>
        <taxon>Debaryomycetaceae</taxon>
        <taxon>Candida/Lodderomyces clade</taxon>
        <taxon>Candida</taxon>
    </lineage>
</organism>
<reference evidence="4 5" key="1">
    <citation type="journal article" date="2009" name="Genome Res.">
        <title>Comparative genomics of the fungal pathogens Candida dubliniensis and Candida albicans.</title>
        <authorList>
            <person name="Jackson A.P."/>
            <person name="Gamble J.A."/>
            <person name="Yeomans T."/>
            <person name="Moran G.P."/>
            <person name="Saunders D."/>
            <person name="Harris D."/>
            <person name="Aslett M."/>
            <person name="Barrell J.F."/>
            <person name="Butler G."/>
            <person name="Citiulo F."/>
            <person name="Coleman D.C."/>
            <person name="de Groot P.W.J."/>
            <person name="Goodwin T.J."/>
            <person name="Quail M.A."/>
            <person name="McQuillan J."/>
            <person name="Munro C.A."/>
            <person name="Pain A."/>
            <person name="Poulter R.T."/>
            <person name="Rajandream M.A."/>
            <person name="Renauld H."/>
            <person name="Spiering M.J."/>
            <person name="Tivey A."/>
            <person name="Gow N.A.R."/>
            <person name="Barrell B."/>
            <person name="Sullivan D.J."/>
            <person name="Berriman M."/>
        </authorList>
    </citation>
    <scope>NUCLEOTIDE SEQUENCE [LARGE SCALE GENOMIC DNA]</scope>
    <source>
        <strain evidence="5">CD36 / ATCC MYA-646 / CBS 7987 / NCPF 3949 / NRRL Y-17841</strain>
    </source>
</reference>
<dbReference type="PANTHER" id="PTHR47349:SF1">
    <property type="entry name" value="AER328WP"/>
    <property type="match status" value="1"/>
</dbReference>
<feature type="compositionally biased region" description="Polar residues" evidence="1">
    <location>
        <begin position="97"/>
        <end position="109"/>
    </location>
</feature>
<name>B9WI49_CANDC</name>
<dbReference type="EMBL" id="FM992692">
    <property type="protein sequence ID" value="CAX41846.1"/>
    <property type="molecule type" value="Genomic_DNA"/>
</dbReference>
<feature type="compositionally biased region" description="Polar residues" evidence="1">
    <location>
        <begin position="76"/>
        <end position="89"/>
    </location>
</feature>
<feature type="compositionally biased region" description="Polar residues" evidence="1">
    <location>
        <begin position="156"/>
        <end position="175"/>
    </location>
</feature>
<evidence type="ECO:0000313" key="4">
    <source>
        <dbReference type="EMBL" id="CAX41846.1"/>
    </source>
</evidence>
<evidence type="ECO:0000313" key="3">
    <source>
        <dbReference type="CGD" id="CAL0000166725"/>
    </source>
</evidence>
<dbReference type="VEuPathDB" id="FungiDB:CD36_54670"/>
<feature type="region of interest" description="Disordered" evidence="1">
    <location>
        <begin position="135"/>
        <end position="187"/>
    </location>
</feature>
<feature type="compositionally biased region" description="Polar residues" evidence="1">
    <location>
        <begin position="29"/>
        <end position="47"/>
    </location>
</feature>
<dbReference type="RefSeq" id="XP_002420761.1">
    <property type="nucleotide sequence ID" value="XM_002420716.1"/>
</dbReference>
<dbReference type="HOGENOM" id="CLU_017830_0_0_1"/>
<dbReference type="InterPro" id="IPR058933">
    <property type="entry name" value="YMC020W-like_ab_hydrolase"/>
</dbReference>
<dbReference type="PANTHER" id="PTHR47349">
    <property type="entry name" value="CHROMOSOME 8, WHOLE GENOME SHOTGUN SEQUENCE"/>
    <property type="match status" value="1"/>
</dbReference>